<dbReference type="PANTHER" id="PTHR12215">
    <property type="entry name" value="PHOSPHOPANTETHEINE TRANSFERASE"/>
    <property type="match status" value="1"/>
</dbReference>
<dbReference type="EMBL" id="LQZG01000002">
    <property type="protein sequence ID" value="OAB87878.1"/>
    <property type="molecule type" value="Genomic_DNA"/>
</dbReference>
<comment type="caution">
    <text evidence="4">The sequence shown here is derived from an EMBL/GenBank/DDBJ whole genome shotgun (WGS) entry which is preliminary data.</text>
</comment>
<dbReference type="Gene3D" id="3.90.470.20">
    <property type="entry name" value="4'-phosphopantetheinyl transferase domain"/>
    <property type="match status" value="2"/>
</dbReference>
<proteinExistence type="inferred from homology"/>
<accession>A0A176QDN4</accession>
<evidence type="ECO:0000256" key="1">
    <source>
        <dbReference type="ARBA" id="ARBA00010990"/>
    </source>
</evidence>
<dbReference type="InterPro" id="IPR037143">
    <property type="entry name" value="4-PPantetheinyl_Trfase_dom_sf"/>
</dbReference>
<evidence type="ECO:0000259" key="3">
    <source>
        <dbReference type="Pfam" id="PF01648"/>
    </source>
</evidence>
<evidence type="ECO:0000313" key="5">
    <source>
        <dbReference type="Proteomes" id="UP000076976"/>
    </source>
</evidence>
<organism evidence="4 5">
    <name type="scientific">Janibacter melonis</name>
    <dbReference type="NCBI Taxonomy" id="262209"/>
    <lineage>
        <taxon>Bacteria</taxon>
        <taxon>Bacillati</taxon>
        <taxon>Actinomycetota</taxon>
        <taxon>Actinomycetes</taxon>
        <taxon>Micrococcales</taxon>
        <taxon>Intrasporangiaceae</taxon>
        <taxon>Janibacter</taxon>
    </lineage>
</organism>
<comment type="similarity">
    <text evidence="1">Belongs to the P-Pant transferase superfamily. Gsp/Sfp/HetI/AcpT family.</text>
</comment>
<reference evidence="4 5" key="1">
    <citation type="submission" date="2016-01" db="EMBL/GenBank/DDBJ databases">
        <title>Janibacter melonis strain CD11_4 genome sequencing and assembly.</title>
        <authorList>
            <person name="Nair G.R."/>
            <person name="Kaur G."/>
            <person name="Chander A.M."/>
            <person name="Mayilraj S."/>
        </authorList>
    </citation>
    <scope>NUCLEOTIDE SEQUENCE [LARGE SCALE GENOMIC DNA]</scope>
    <source>
        <strain evidence="4 5">CD11-4</strain>
    </source>
</reference>
<dbReference type="PANTHER" id="PTHR12215:SF10">
    <property type="entry name" value="L-AMINOADIPATE-SEMIALDEHYDE DEHYDROGENASE-PHOSPHOPANTETHEINYL TRANSFERASE"/>
    <property type="match status" value="1"/>
</dbReference>
<dbReference type="GO" id="GO:0005829">
    <property type="term" value="C:cytosol"/>
    <property type="evidence" value="ECO:0007669"/>
    <property type="project" value="TreeGrafter"/>
</dbReference>
<gene>
    <name evidence="4" type="ORF">AWH69_07590</name>
</gene>
<dbReference type="GO" id="GO:0000287">
    <property type="term" value="F:magnesium ion binding"/>
    <property type="evidence" value="ECO:0007669"/>
    <property type="project" value="InterPro"/>
</dbReference>
<feature type="domain" description="4'-phosphopantetheinyl transferase" evidence="3">
    <location>
        <begin position="111"/>
        <end position="195"/>
    </location>
</feature>
<sequence>MMRAMVLRVSLAETEVVDDPALRDLLDDAERARADRKRAPSPFVTAHAHVRRVLGDLLGVDPASLAFDRHCPTCGSTQHGKPTIVGHPQWSYSLSYTDALAVVAVAQGPELGVDVEHVTEADFGGFAQVTLAPEEADGFAGHEGQALLAARAQVWARKEAILKATGHGLVVDPTEVVVTGPDEDPALVDWRAREERPTAVTLADVVLRCPDHRASVAALTGEPVEVVTLR</sequence>
<keyword evidence="2" id="KW-0808">Transferase</keyword>
<dbReference type="GO" id="GO:0008897">
    <property type="term" value="F:holo-[acyl-carrier-protein] synthase activity"/>
    <property type="evidence" value="ECO:0007669"/>
    <property type="project" value="InterPro"/>
</dbReference>
<dbReference type="AlphaFoldDB" id="A0A176QDN4"/>
<evidence type="ECO:0000313" key="4">
    <source>
        <dbReference type="EMBL" id="OAB87878.1"/>
    </source>
</evidence>
<keyword evidence="5" id="KW-1185">Reference proteome</keyword>
<dbReference type="STRING" id="262209.AWH69_07590"/>
<evidence type="ECO:0000256" key="2">
    <source>
        <dbReference type="ARBA" id="ARBA00022679"/>
    </source>
</evidence>
<dbReference type="Pfam" id="PF01648">
    <property type="entry name" value="ACPS"/>
    <property type="match status" value="1"/>
</dbReference>
<dbReference type="GO" id="GO:0019878">
    <property type="term" value="P:lysine biosynthetic process via aminoadipic acid"/>
    <property type="evidence" value="ECO:0007669"/>
    <property type="project" value="TreeGrafter"/>
</dbReference>
<name>A0A176QDN4_9MICO</name>
<dbReference type="InterPro" id="IPR050559">
    <property type="entry name" value="P-Pant_transferase_sf"/>
</dbReference>
<dbReference type="SUPFAM" id="SSF56214">
    <property type="entry name" value="4'-phosphopantetheinyl transferase"/>
    <property type="match status" value="2"/>
</dbReference>
<dbReference type="Proteomes" id="UP000076976">
    <property type="component" value="Unassembled WGS sequence"/>
</dbReference>
<protein>
    <recommendedName>
        <fullName evidence="3">4'-phosphopantetheinyl transferase domain-containing protein</fullName>
    </recommendedName>
</protein>
<dbReference type="InterPro" id="IPR008278">
    <property type="entry name" value="4-PPantetheinyl_Trfase_dom"/>
</dbReference>